<dbReference type="EMBL" id="MT783418">
    <property type="protein sequence ID" value="QOI17623.1"/>
    <property type="molecule type" value="Genomic_DNA"/>
</dbReference>
<dbReference type="HAMAP" id="MF_04001">
    <property type="entry name" value="PPV_E2"/>
    <property type="match status" value="1"/>
</dbReference>
<dbReference type="InterPro" id="IPR042503">
    <property type="entry name" value="Regulatory_protein_E2_N_1"/>
</dbReference>
<evidence type="ECO:0000313" key="16">
    <source>
        <dbReference type="EMBL" id="QOI17623.1"/>
    </source>
</evidence>
<evidence type="ECO:0000256" key="2">
    <source>
        <dbReference type="ARBA" id="ARBA00007794"/>
    </source>
</evidence>
<keyword evidence="5 12" id="KW-0597">Phosphoprotein</keyword>
<keyword evidence="11 12" id="KW-0804">Transcription</keyword>
<evidence type="ECO:0000256" key="1">
    <source>
        <dbReference type="ARBA" id="ARBA00004147"/>
    </source>
</evidence>
<dbReference type="InterPro" id="IPR012677">
    <property type="entry name" value="Nucleotide-bd_a/b_plait_sf"/>
</dbReference>
<dbReference type="Pfam" id="PF00511">
    <property type="entry name" value="PPV_E2_C"/>
    <property type="match status" value="1"/>
</dbReference>
<evidence type="ECO:0000256" key="4">
    <source>
        <dbReference type="ARBA" id="ARBA00022518"/>
    </source>
</evidence>
<dbReference type="SUPFAM" id="SSF51332">
    <property type="entry name" value="E2 regulatory, transactivation domain"/>
    <property type="match status" value="1"/>
</dbReference>
<keyword evidence="8 12" id="KW-0805">Transcription regulation</keyword>
<sequence>MRRRRRRRRRTMATLADRLDACQEKLIDFYEKDSDKLDDQVKHWQCIRLEHAILFKARQAGLTQLGHQVVPALSVTKGKAHLAIEVHLALKSLYASVYKDEPWTLQSTSLDMWNAKPQKCWKKKGRTVTVKFDCEDSKIMEYVSWGYIYVQTDTEQWCKVQGKVSYEGLYYELEGHRHYYVVFADEAKKYGDLDKWEVHWGNTVIYEPCNSVSSTQDIVREIPPAETTRLLHTPEPTTSAQHVGTTQTTKATPVPTPPCKRQRVHGHGAERQPTVTEADSRVVDNNEYGTNSYPDSTKGRHVCDGGAAPVIHLRGEPNKLKCLRYRLRGSVPHLFVKASSTWHWTCGDSTQKDAFVTFWYANIEQRTEFLQRVTIPKGIQAMQGYMTMCM</sequence>
<keyword evidence="9 12" id="KW-0238">DNA-binding</keyword>
<protein>
    <recommendedName>
        <fullName evidence="12">Regulatory protein E2</fullName>
    </recommendedName>
</protein>
<evidence type="ECO:0000256" key="11">
    <source>
        <dbReference type="ARBA" id="ARBA00023163"/>
    </source>
</evidence>
<dbReference type="GO" id="GO:0006351">
    <property type="term" value="P:DNA-templated transcription"/>
    <property type="evidence" value="ECO:0007669"/>
    <property type="project" value="UniProtKB-UniRule"/>
</dbReference>
<dbReference type="Gene3D" id="3.30.70.330">
    <property type="match status" value="1"/>
</dbReference>
<dbReference type="GO" id="GO:0039693">
    <property type="term" value="P:viral DNA genome replication"/>
    <property type="evidence" value="ECO:0007669"/>
    <property type="project" value="UniProtKB-UniRule"/>
</dbReference>
<dbReference type="Gene3D" id="2.170.200.10">
    <property type="entry name" value="Papillomavirus E2 early protein domain"/>
    <property type="match status" value="1"/>
</dbReference>
<name>A0A7L8YA50_HPV62</name>
<evidence type="ECO:0000256" key="7">
    <source>
        <dbReference type="ARBA" id="ARBA00022705"/>
    </source>
</evidence>
<dbReference type="GO" id="GO:0006260">
    <property type="term" value="P:DNA replication"/>
    <property type="evidence" value="ECO:0007669"/>
    <property type="project" value="UniProtKB-KW"/>
</dbReference>
<feature type="domain" description="Papillomavirus E2 C-terminal" evidence="15">
    <location>
        <begin position="309"/>
        <end position="386"/>
    </location>
</feature>
<evidence type="ECO:0000256" key="6">
    <source>
        <dbReference type="ARBA" id="ARBA00022562"/>
    </source>
</evidence>
<evidence type="ECO:0000256" key="13">
    <source>
        <dbReference type="SAM" id="MobiDB-lite"/>
    </source>
</evidence>
<gene>
    <name evidence="12" type="primary">E2</name>
</gene>
<comment type="PTM">
    <text evidence="12">Phosphorylated.</text>
</comment>
<accession>A0A7L8YA50</accession>
<dbReference type="InterPro" id="IPR001866">
    <property type="entry name" value="PPV_E2_N"/>
</dbReference>
<dbReference type="Pfam" id="PF00508">
    <property type="entry name" value="PPV_E2_N"/>
    <property type="match status" value="1"/>
</dbReference>
<dbReference type="InterPro" id="IPR000427">
    <property type="entry name" value="Papillomavirus_E2_C"/>
</dbReference>
<keyword evidence="6 12" id="KW-1048">Host nucleus</keyword>
<evidence type="ECO:0000256" key="3">
    <source>
        <dbReference type="ARBA" id="ARBA00022491"/>
    </source>
</evidence>
<comment type="subcellular location">
    <subcellularLocation>
        <location evidence="1 12">Host nucleus</location>
    </subcellularLocation>
</comment>
<dbReference type="InterPro" id="IPR042504">
    <property type="entry name" value="Regulatory_protein_E2_N_2"/>
</dbReference>
<keyword evidence="10 12" id="KW-0010">Activator</keyword>
<comment type="similarity">
    <text evidence="12">Belongs to the papillomaviridae E2 protein family.</text>
</comment>
<keyword evidence="4 12" id="KW-0244">Early protein</keyword>
<dbReference type="Gene3D" id="1.10.287.30">
    <property type="entry name" value="E2 (early) protein, N terminal domain, subdomain 1"/>
    <property type="match status" value="1"/>
</dbReference>
<dbReference type="SUPFAM" id="SSF54957">
    <property type="entry name" value="Viral DNA-binding domain"/>
    <property type="match status" value="1"/>
</dbReference>
<keyword evidence="3 12" id="KW-0678">Repressor</keyword>
<evidence type="ECO:0000256" key="8">
    <source>
        <dbReference type="ARBA" id="ARBA00023015"/>
    </source>
</evidence>
<feature type="region of interest" description="DNA-binding domain" evidence="12">
    <location>
        <begin position="307"/>
        <end position="390"/>
    </location>
</feature>
<dbReference type="InterPro" id="IPR036050">
    <property type="entry name" value="Regulatory_protein_E2_N"/>
</dbReference>
<organismHost>
    <name type="scientific">Homo sapiens</name>
    <name type="common">Human</name>
    <dbReference type="NCBI Taxonomy" id="9606"/>
</organismHost>
<feature type="domain" description="Papillomavirus E2 N-terminal" evidence="14">
    <location>
        <begin position="12"/>
        <end position="208"/>
    </location>
</feature>
<dbReference type="GO" id="GO:0006275">
    <property type="term" value="P:regulation of DNA replication"/>
    <property type="evidence" value="ECO:0007669"/>
    <property type="project" value="UniProtKB-UniRule"/>
</dbReference>
<dbReference type="GO" id="GO:0003700">
    <property type="term" value="F:DNA-binding transcription factor activity"/>
    <property type="evidence" value="ECO:0007669"/>
    <property type="project" value="UniProtKB-UniRule"/>
</dbReference>
<evidence type="ECO:0000259" key="15">
    <source>
        <dbReference type="Pfam" id="PF00511"/>
    </source>
</evidence>
<evidence type="ECO:0000256" key="10">
    <source>
        <dbReference type="ARBA" id="ARBA00023159"/>
    </source>
</evidence>
<comment type="caution">
    <text evidence="12">Lacks conserved residue(s) required for the propagation of feature annotation.</text>
</comment>
<proteinExistence type="inferred from homology"/>
<feature type="region of interest" description="Disordered" evidence="13">
    <location>
        <begin position="236"/>
        <end position="276"/>
    </location>
</feature>
<comment type="similarity">
    <text evidence="2">Belongs to the papillomaviridae E8^E2C protein family.</text>
</comment>
<dbReference type="GO" id="GO:0000166">
    <property type="term" value="F:nucleotide binding"/>
    <property type="evidence" value="ECO:0007669"/>
    <property type="project" value="UniProtKB-UniRule"/>
</dbReference>
<dbReference type="InterPro" id="IPR033668">
    <property type="entry name" value="Reg_prot_E2"/>
</dbReference>
<comment type="function">
    <text evidence="12">Plays a role in the initiation of viral DNA replication. A dimer of E2 interacts with a dimer of E1 in order to improve specificity of E1 DNA binding activity. Once the complex recognizes and binds DNA at specific sites, the E2 dimer is removed from DNA. E2 also regulates viral transcription through binding to the E2RE response element (5'-ACCNNNNNNGGT-3') present in multiple copies in the regulatory regions of the viral genome. Activates or represses transcription depending on E2RE's position with regards to proximal promoter elements including the TATA-box. Repression occurs by sterically hindering the assembly of the transcription initiation complex.</text>
</comment>
<dbReference type="InterPro" id="IPR035975">
    <property type="entry name" value="E2/EBNA1_C_sf"/>
</dbReference>
<comment type="subunit">
    <text evidence="12">Binds DNA as homodimer. Interacts with protein E1; this interaction greatly increases E1 DNA-binding activity. Interacts with protein L1; this interaction enhances E2-dependent replication and transcription activation. Interacts with protein L2; this interaction inhibits E2 transcriptional activity but not DNA replication function E2. Interacts with protein E7; this interaction inhibits E7 oncogenic activity. Interacts with host TAF1; this interaction modulates E2-dependent transcriptional regulation. Interacts with host BRD4; this interaction mediates E2 transcriptional activation function. Additionally, the interaction with host BRD4 on mitotic chromosomes mediates tethering of the viral genome. Interacts with host TOPBP1; this interaction is required for optimal viral DNA replication.</text>
</comment>
<dbReference type="GO" id="GO:0042025">
    <property type="term" value="C:host cell nucleus"/>
    <property type="evidence" value="ECO:0007669"/>
    <property type="project" value="UniProtKB-SubCell"/>
</dbReference>
<evidence type="ECO:0000259" key="14">
    <source>
        <dbReference type="Pfam" id="PF00508"/>
    </source>
</evidence>
<evidence type="ECO:0000256" key="12">
    <source>
        <dbReference type="HAMAP-Rule" id="MF_04001"/>
    </source>
</evidence>
<evidence type="ECO:0000256" key="9">
    <source>
        <dbReference type="ARBA" id="ARBA00023125"/>
    </source>
</evidence>
<evidence type="ECO:0000256" key="5">
    <source>
        <dbReference type="ARBA" id="ARBA00022553"/>
    </source>
</evidence>
<reference evidence="16" key="1">
    <citation type="submission" date="2020-07" db="EMBL/GenBank/DDBJ databases">
        <authorList>
            <person name="Zhang W."/>
            <person name="Yang S."/>
        </authorList>
    </citation>
    <scope>NUCLEOTIDE SEQUENCE</scope>
    <source>
        <strain evidence="16">Kyd-s0362</strain>
    </source>
</reference>
<keyword evidence="7 12" id="KW-0235">DNA replication</keyword>
<organism evidence="16">
    <name type="scientific">Human papillomavirus 62</name>
    <dbReference type="NCBI Taxonomy" id="334210"/>
    <lineage>
        <taxon>Viruses</taxon>
        <taxon>Monodnaviria</taxon>
        <taxon>Shotokuvirae</taxon>
        <taxon>Cossaviricota</taxon>
        <taxon>Papovaviricetes</taxon>
        <taxon>Zurhausenvirales</taxon>
        <taxon>Papillomaviridae</taxon>
        <taxon>Firstpapillomavirinae</taxon>
        <taxon>Alphapapillomavirus</taxon>
        <taxon>Alphapapillomavirus 3</taxon>
    </lineage>
</organism>
<dbReference type="GO" id="GO:0003677">
    <property type="term" value="F:DNA binding"/>
    <property type="evidence" value="ECO:0007669"/>
    <property type="project" value="UniProtKB-UniRule"/>
</dbReference>